<name>A0A2T9ZA85_9FUNG</name>
<comment type="caution">
    <text evidence="1">The sequence shown here is derived from an EMBL/GenBank/DDBJ whole genome shotgun (WGS) entry which is preliminary data.</text>
</comment>
<sequence length="187" mass="20732">MKSHPPHKIAICEIPNGRETPVACIVFESSSSDEFQKKIYILSQYSQSSNRNQVASMVSIDSSYVQKLIIDGLSKRTLYSRSKDIAAQGWASGVISALASNRPTSNIRCTNCKLNTKTFPSITIKGLGTCYYGWCRSNDQSSCYYNILGGYWYSCIPSKYKNFGSGKPRPTEQPTTTTVTVTTTTRC</sequence>
<organism evidence="1 2">
    <name type="scientific">Smittium megazygosporum</name>
    <dbReference type="NCBI Taxonomy" id="133381"/>
    <lineage>
        <taxon>Eukaryota</taxon>
        <taxon>Fungi</taxon>
        <taxon>Fungi incertae sedis</taxon>
        <taxon>Zoopagomycota</taxon>
        <taxon>Kickxellomycotina</taxon>
        <taxon>Harpellomycetes</taxon>
        <taxon>Harpellales</taxon>
        <taxon>Legeriomycetaceae</taxon>
        <taxon>Smittium</taxon>
    </lineage>
</organism>
<evidence type="ECO:0000313" key="1">
    <source>
        <dbReference type="EMBL" id="PVV01482.1"/>
    </source>
</evidence>
<dbReference type="OrthoDB" id="5643308at2759"/>
<dbReference type="EMBL" id="MBFS01001037">
    <property type="protein sequence ID" value="PVV01482.1"/>
    <property type="molecule type" value="Genomic_DNA"/>
</dbReference>
<accession>A0A2T9ZA85</accession>
<reference evidence="1 2" key="1">
    <citation type="journal article" date="2018" name="MBio">
        <title>Comparative Genomics Reveals the Core Gene Toolbox for the Fungus-Insect Symbiosis.</title>
        <authorList>
            <person name="Wang Y."/>
            <person name="Stata M."/>
            <person name="Wang W."/>
            <person name="Stajich J.E."/>
            <person name="White M.M."/>
            <person name="Moncalvo J.M."/>
        </authorList>
    </citation>
    <scope>NUCLEOTIDE SEQUENCE [LARGE SCALE GENOMIC DNA]</scope>
    <source>
        <strain evidence="1 2">SC-DP-2</strain>
    </source>
</reference>
<dbReference type="AlphaFoldDB" id="A0A2T9ZA85"/>
<gene>
    <name evidence="1" type="ORF">BB560_004097</name>
</gene>
<proteinExistence type="predicted"/>
<protein>
    <submittedName>
        <fullName evidence="1">Uncharacterized protein</fullName>
    </submittedName>
</protein>
<dbReference type="Proteomes" id="UP000245609">
    <property type="component" value="Unassembled WGS sequence"/>
</dbReference>
<keyword evidence="2" id="KW-1185">Reference proteome</keyword>
<evidence type="ECO:0000313" key="2">
    <source>
        <dbReference type="Proteomes" id="UP000245609"/>
    </source>
</evidence>